<dbReference type="InterPro" id="IPR045864">
    <property type="entry name" value="aa-tRNA-synth_II/BPL/LPL"/>
</dbReference>
<dbReference type="Gene3D" id="3.30.930.10">
    <property type="entry name" value="Bira Bifunctional Protein, Domain 2"/>
    <property type="match status" value="1"/>
</dbReference>
<dbReference type="SMART" id="SM00946">
    <property type="entry name" value="ProRS-C_1"/>
    <property type="match status" value="1"/>
</dbReference>
<accession>A0A537J7C9</accession>
<evidence type="ECO:0000256" key="4">
    <source>
        <dbReference type="ARBA" id="ARBA00022598"/>
    </source>
</evidence>
<dbReference type="GO" id="GO:0017101">
    <property type="term" value="C:aminoacyl-tRNA synthetase multienzyme complex"/>
    <property type="evidence" value="ECO:0007669"/>
    <property type="project" value="TreeGrafter"/>
</dbReference>
<dbReference type="FunFam" id="3.30.930.10:FF:000037">
    <property type="entry name" value="Proline--tRNA ligase"/>
    <property type="match status" value="1"/>
</dbReference>
<dbReference type="PANTHER" id="PTHR43382">
    <property type="entry name" value="PROLYL-TRNA SYNTHETASE"/>
    <property type="match status" value="1"/>
</dbReference>
<dbReference type="PANTHER" id="PTHR43382:SF2">
    <property type="entry name" value="BIFUNCTIONAL GLUTAMATE_PROLINE--TRNA LIGASE"/>
    <property type="match status" value="1"/>
</dbReference>
<reference evidence="12 13" key="1">
    <citation type="journal article" date="2019" name="Nat. Microbiol.">
        <title>Mediterranean grassland soil C-N compound turnover is dependent on rainfall and depth, and is mediated by genomically divergent microorganisms.</title>
        <authorList>
            <person name="Diamond S."/>
            <person name="Andeer P.F."/>
            <person name="Li Z."/>
            <person name="Crits-Christoph A."/>
            <person name="Burstein D."/>
            <person name="Anantharaman K."/>
            <person name="Lane K.R."/>
            <person name="Thomas B.C."/>
            <person name="Pan C."/>
            <person name="Northen T.R."/>
            <person name="Banfield J.F."/>
        </authorList>
    </citation>
    <scope>NUCLEOTIDE SEQUENCE [LARGE SCALE GENOMIC DNA]</scope>
    <source>
        <strain evidence="12">NP_7</strain>
    </source>
</reference>
<dbReference type="Pfam" id="PF00587">
    <property type="entry name" value="tRNA-synt_2b"/>
    <property type="match status" value="1"/>
</dbReference>
<feature type="domain" description="Aminoacyl-transfer RNA synthetases class-II family profile" evidence="11">
    <location>
        <begin position="43"/>
        <end position="291"/>
    </location>
</feature>
<keyword evidence="5" id="KW-0547">Nucleotide-binding</keyword>
<dbReference type="InterPro" id="IPR002316">
    <property type="entry name" value="Pro-tRNA-ligase_IIa"/>
</dbReference>
<evidence type="ECO:0000256" key="8">
    <source>
        <dbReference type="ARBA" id="ARBA00023146"/>
    </source>
</evidence>
<dbReference type="AlphaFoldDB" id="A0A537J7C9"/>
<dbReference type="PRINTS" id="PR01046">
    <property type="entry name" value="TRNASYNTHPRO"/>
</dbReference>
<dbReference type="Pfam" id="PF03129">
    <property type="entry name" value="HGTP_anticodon"/>
    <property type="match status" value="1"/>
</dbReference>
<dbReference type="Gene3D" id="3.30.110.30">
    <property type="entry name" value="C-terminal domain of ProRS"/>
    <property type="match status" value="1"/>
</dbReference>
<keyword evidence="4 12" id="KW-0436">Ligase</keyword>
<name>A0A537J7C9_9BACT</name>
<dbReference type="EC" id="6.1.1.15" evidence="1 10"/>
<dbReference type="InterPro" id="IPR016061">
    <property type="entry name" value="Pro-tRNA_ligase_II_C"/>
</dbReference>
<dbReference type="NCBIfam" id="TIGR00408">
    <property type="entry name" value="proS_fam_I"/>
    <property type="match status" value="1"/>
</dbReference>
<dbReference type="GO" id="GO:0005524">
    <property type="term" value="F:ATP binding"/>
    <property type="evidence" value="ECO:0007669"/>
    <property type="project" value="UniProtKB-KW"/>
</dbReference>
<evidence type="ECO:0000256" key="7">
    <source>
        <dbReference type="ARBA" id="ARBA00022917"/>
    </source>
</evidence>
<dbReference type="CDD" id="cd00862">
    <property type="entry name" value="ProRS_anticodon_zinc"/>
    <property type="match status" value="1"/>
</dbReference>
<dbReference type="CDD" id="cd00778">
    <property type="entry name" value="ProRS_core_arch_euk"/>
    <property type="match status" value="1"/>
</dbReference>
<dbReference type="InterPro" id="IPR002314">
    <property type="entry name" value="aa-tRNA-synt_IIb"/>
</dbReference>
<evidence type="ECO:0000313" key="12">
    <source>
        <dbReference type="EMBL" id="TMI79430.1"/>
    </source>
</evidence>
<dbReference type="GO" id="GO:0005737">
    <property type="term" value="C:cytoplasm"/>
    <property type="evidence" value="ECO:0007669"/>
    <property type="project" value="InterPro"/>
</dbReference>
<dbReference type="SUPFAM" id="SSF64586">
    <property type="entry name" value="C-terminal domain of ProRS"/>
    <property type="match status" value="1"/>
</dbReference>
<evidence type="ECO:0000256" key="3">
    <source>
        <dbReference type="ARBA" id="ARBA00022490"/>
    </source>
</evidence>
<feature type="non-terminal residue" evidence="12">
    <location>
        <position position="476"/>
    </location>
</feature>
<evidence type="ECO:0000313" key="13">
    <source>
        <dbReference type="Proteomes" id="UP000320048"/>
    </source>
</evidence>
<protein>
    <recommendedName>
        <fullName evidence="2 10">Proline--tRNA ligase</fullName>
        <ecNumber evidence="1 10">6.1.1.15</ecNumber>
    </recommendedName>
</protein>
<keyword evidence="8" id="KW-0030">Aminoacyl-tRNA synthetase</keyword>
<sequence length="476" mass="53282">MSQPAEDHDHVHVKEIPSKSQHFSEWYTAVILKAELADYYPVRGLTVVRPYGYTIWELMQQGLDRRFKATGHTNAYFPLFIPQSFLQREAQHVKGFAPEVAWVTRGGGEELAEPLAVRPTSETAIGHMYARWIQSYRDLPVLINQWCNVVRWEKATRPFLRTMEFLWQEGHTAHRTPDEAEAEARQMLEVYRDFAETDVMIPVLSGRKPESEKFPGALHSYAIEAMMPDGQALQAGTSHNLGQNFARAFNIKFLDSDNVEKYVSTTSWGVSWRMLSGLIMVHGDDRGLVLPPKVAPIQVVIVPILTGKSQEEVLAAARTLAGRLPPAVRVRLDDRTEVTPGWKFNDWEMRGVPLRIELGPRDLAQRQVVLVPRVGGGRRPVPLDGMDAAVPSALEEVQAALFRQAKAFLDAHIVSASTREEAVDAIASRRGFVRLEWCGADECEESLRRATGASPRLIVDERPAGPCPVCGAAARH</sequence>
<keyword evidence="3" id="KW-0963">Cytoplasm</keyword>
<evidence type="ECO:0000256" key="10">
    <source>
        <dbReference type="NCBIfam" id="TIGR00408"/>
    </source>
</evidence>
<dbReference type="SUPFAM" id="SSF55681">
    <property type="entry name" value="Class II aaRS and biotin synthetases"/>
    <property type="match status" value="1"/>
</dbReference>
<evidence type="ECO:0000256" key="2">
    <source>
        <dbReference type="ARBA" id="ARBA00019110"/>
    </source>
</evidence>
<dbReference type="InterPro" id="IPR004499">
    <property type="entry name" value="Pro-tRNA-ligase_IIa_arc-type"/>
</dbReference>
<dbReference type="Proteomes" id="UP000320048">
    <property type="component" value="Unassembled WGS sequence"/>
</dbReference>
<organism evidence="12 13">
    <name type="scientific">Candidatus Segetimicrobium genomatis</name>
    <dbReference type="NCBI Taxonomy" id="2569760"/>
    <lineage>
        <taxon>Bacteria</taxon>
        <taxon>Bacillati</taxon>
        <taxon>Candidatus Sysuimicrobiota</taxon>
        <taxon>Candidatus Sysuimicrobiia</taxon>
        <taxon>Candidatus Sysuimicrobiales</taxon>
        <taxon>Candidatus Segetimicrobiaceae</taxon>
        <taxon>Candidatus Segetimicrobium</taxon>
    </lineage>
</organism>
<keyword evidence="6" id="KW-0067">ATP-binding</keyword>
<dbReference type="InterPro" id="IPR036621">
    <property type="entry name" value="Anticodon-bd_dom_sf"/>
</dbReference>
<dbReference type="InterPro" id="IPR033721">
    <property type="entry name" value="ProRS_core_arch_euk"/>
</dbReference>
<dbReference type="InterPro" id="IPR017449">
    <property type="entry name" value="Pro-tRNA_synth_II"/>
</dbReference>
<keyword evidence="7" id="KW-0648">Protein biosynthesis</keyword>
<dbReference type="GO" id="GO:0006433">
    <property type="term" value="P:prolyl-tRNA aminoacylation"/>
    <property type="evidence" value="ECO:0007669"/>
    <property type="project" value="UniProtKB-UniRule"/>
</dbReference>
<evidence type="ECO:0000259" key="11">
    <source>
        <dbReference type="PROSITE" id="PS50862"/>
    </source>
</evidence>
<dbReference type="FunFam" id="3.40.50.800:FF:000005">
    <property type="entry name" value="bifunctional glutamate/proline--tRNA ligase"/>
    <property type="match status" value="1"/>
</dbReference>
<dbReference type="PROSITE" id="PS50862">
    <property type="entry name" value="AA_TRNA_LIGASE_II"/>
    <property type="match status" value="1"/>
</dbReference>
<dbReference type="InterPro" id="IPR004154">
    <property type="entry name" value="Anticodon-bd"/>
</dbReference>
<comment type="catalytic activity">
    <reaction evidence="9">
        <text>tRNA(Pro) + L-proline + ATP = L-prolyl-tRNA(Pro) + AMP + diphosphate</text>
        <dbReference type="Rhea" id="RHEA:14305"/>
        <dbReference type="Rhea" id="RHEA-COMP:9700"/>
        <dbReference type="Rhea" id="RHEA-COMP:9702"/>
        <dbReference type="ChEBI" id="CHEBI:30616"/>
        <dbReference type="ChEBI" id="CHEBI:33019"/>
        <dbReference type="ChEBI" id="CHEBI:60039"/>
        <dbReference type="ChEBI" id="CHEBI:78442"/>
        <dbReference type="ChEBI" id="CHEBI:78532"/>
        <dbReference type="ChEBI" id="CHEBI:456215"/>
        <dbReference type="EC" id="6.1.1.15"/>
    </reaction>
</comment>
<gene>
    <name evidence="12" type="ORF">E6H04_10595</name>
</gene>
<dbReference type="HAMAP" id="MF_01571">
    <property type="entry name" value="Pro_tRNA_synth_type3"/>
    <property type="match status" value="1"/>
</dbReference>
<dbReference type="EMBL" id="VBAO01000286">
    <property type="protein sequence ID" value="TMI79430.1"/>
    <property type="molecule type" value="Genomic_DNA"/>
</dbReference>
<evidence type="ECO:0000256" key="9">
    <source>
        <dbReference type="ARBA" id="ARBA00047671"/>
    </source>
</evidence>
<evidence type="ECO:0000256" key="5">
    <source>
        <dbReference type="ARBA" id="ARBA00022741"/>
    </source>
</evidence>
<dbReference type="Pfam" id="PF09180">
    <property type="entry name" value="ProRS-C_1"/>
    <property type="match status" value="1"/>
</dbReference>
<evidence type="ECO:0000256" key="6">
    <source>
        <dbReference type="ARBA" id="ARBA00022840"/>
    </source>
</evidence>
<dbReference type="Gene3D" id="3.40.50.800">
    <property type="entry name" value="Anticodon-binding domain"/>
    <property type="match status" value="1"/>
</dbReference>
<evidence type="ECO:0000256" key="1">
    <source>
        <dbReference type="ARBA" id="ARBA00012831"/>
    </source>
</evidence>
<comment type="caution">
    <text evidence="12">The sequence shown here is derived from an EMBL/GenBank/DDBJ whole genome shotgun (WGS) entry which is preliminary data.</text>
</comment>
<dbReference type="SUPFAM" id="SSF52954">
    <property type="entry name" value="Class II aaRS ABD-related"/>
    <property type="match status" value="1"/>
</dbReference>
<dbReference type="InterPro" id="IPR006195">
    <property type="entry name" value="aa-tRNA-synth_II"/>
</dbReference>
<proteinExistence type="inferred from homology"/>
<dbReference type="GO" id="GO:0004827">
    <property type="term" value="F:proline-tRNA ligase activity"/>
    <property type="evidence" value="ECO:0007669"/>
    <property type="project" value="UniProtKB-UniRule"/>
</dbReference>